<feature type="compositionally biased region" description="Low complexity" evidence="1">
    <location>
        <begin position="289"/>
        <end position="298"/>
    </location>
</feature>
<feature type="compositionally biased region" description="Basic and acidic residues" evidence="1">
    <location>
        <begin position="1"/>
        <end position="17"/>
    </location>
</feature>
<organism evidence="2 3">
    <name type="scientific">Cymbomonas tetramitiformis</name>
    <dbReference type="NCBI Taxonomy" id="36881"/>
    <lineage>
        <taxon>Eukaryota</taxon>
        <taxon>Viridiplantae</taxon>
        <taxon>Chlorophyta</taxon>
        <taxon>Pyramimonadophyceae</taxon>
        <taxon>Pyramimonadales</taxon>
        <taxon>Pyramimonadaceae</taxon>
        <taxon>Cymbomonas</taxon>
    </lineage>
</organism>
<proteinExistence type="predicted"/>
<evidence type="ECO:0000313" key="3">
    <source>
        <dbReference type="Proteomes" id="UP001190700"/>
    </source>
</evidence>
<dbReference type="Proteomes" id="UP001190700">
    <property type="component" value="Unassembled WGS sequence"/>
</dbReference>
<feature type="compositionally biased region" description="Basic and acidic residues" evidence="1">
    <location>
        <begin position="69"/>
        <end position="80"/>
    </location>
</feature>
<comment type="caution">
    <text evidence="2">The sequence shown here is derived from an EMBL/GenBank/DDBJ whole genome shotgun (WGS) entry which is preliminary data.</text>
</comment>
<reference evidence="2 3" key="1">
    <citation type="journal article" date="2015" name="Genome Biol. Evol.">
        <title>Comparative Genomics of a Bacterivorous Green Alga Reveals Evolutionary Causalities and Consequences of Phago-Mixotrophic Mode of Nutrition.</title>
        <authorList>
            <person name="Burns J.A."/>
            <person name="Paasch A."/>
            <person name="Narechania A."/>
            <person name="Kim E."/>
        </authorList>
    </citation>
    <scope>NUCLEOTIDE SEQUENCE [LARGE SCALE GENOMIC DNA]</scope>
    <source>
        <strain evidence="2 3">PLY_AMNH</strain>
    </source>
</reference>
<protein>
    <submittedName>
        <fullName evidence="2">Uncharacterized protein</fullName>
    </submittedName>
</protein>
<name>A0AAE0G8E8_9CHLO</name>
<dbReference type="AlphaFoldDB" id="A0AAE0G8E8"/>
<feature type="compositionally biased region" description="Basic and acidic residues" evidence="1">
    <location>
        <begin position="173"/>
        <end position="201"/>
    </location>
</feature>
<keyword evidence="3" id="KW-1185">Reference proteome</keyword>
<feature type="compositionally biased region" description="Basic and acidic residues" evidence="1">
    <location>
        <begin position="41"/>
        <end position="52"/>
    </location>
</feature>
<accession>A0AAE0G8E8</accession>
<evidence type="ECO:0000256" key="1">
    <source>
        <dbReference type="SAM" id="MobiDB-lite"/>
    </source>
</evidence>
<sequence length="366" mass="38929">MAEEMVERESGEREFRRGWSQAVASEEGGEEGEGGGPGSESRAKGVGEEREGGGQGGKVRTGVGSTEEGVQREEGGRGKVGESMGEGVGKRRGMEGLREVLRREHDHPTMLVMVEWLLTMRLLALLWKLLREQLLLELCRVAPLELLRDLLLKGYPGGGEGEEGSCGGSMPEPPKDVRAREKRGKERRGERRGERGGRGRGEGGLGSAPGSGEKGREAPGVAVEEGGRGGEPGDTGGSYPREKSQPNPEDLPKGPKLVVDEVVAHVGGGLDEVSEPMGTTVSRDEGSSEDSASAARGEIGAGIGESVDEREFGGRWLRVGGEDSACARGVERDGEVKEVHPRANMSNARYILSVEDGELNDQDRVK</sequence>
<gene>
    <name evidence="2" type="ORF">CYMTET_18501</name>
</gene>
<feature type="region of interest" description="Disordered" evidence="1">
    <location>
        <begin position="159"/>
        <end position="308"/>
    </location>
</feature>
<dbReference type="EMBL" id="LGRX02008579">
    <property type="protein sequence ID" value="KAK3273255.1"/>
    <property type="molecule type" value="Genomic_DNA"/>
</dbReference>
<feature type="region of interest" description="Disordered" evidence="1">
    <location>
        <begin position="1"/>
        <end position="91"/>
    </location>
</feature>
<evidence type="ECO:0000313" key="2">
    <source>
        <dbReference type="EMBL" id="KAK3273255.1"/>
    </source>
</evidence>
<feature type="compositionally biased region" description="Basic and acidic residues" evidence="1">
    <location>
        <begin position="240"/>
        <end position="263"/>
    </location>
</feature>